<keyword evidence="4" id="KW-1185">Reference proteome</keyword>
<dbReference type="Proteomes" id="UP000298340">
    <property type="component" value="Unassembled WGS sequence"/>
</dbReference>
<evidence type="ECO:0000259" key="1">
    <source>
        <dbReference type="Pfam" id="PF20613"/>
    </source>
</evidence>
<reference evidence="2" key="3">
    <citation type="submission" date="2019-03" db="EMBL/GenBank/DDBJ databases">
        <authorList>
            <person name="Whitman W."/>
            <person name="Huntemann M."/>
            <person name="Clum A."/>
            <person name="Pillay M."/>
            <person name="Palaniappan K."/>
            <person name="Varghese N."/>
            <person name="Mikhailova N."/>
            <person name="Stamatis D."/>
            <person name="Reddy T."/>
            <person name="Daum C."/>
            <person name="Shapiro N."/>
            <person name="Ivanova N."/>
            <person name="Kyrpides N."/>
            <person name="Woyke T."/>
        </authorList>
    </citation>
    <scope>NUCLEOTIDE SEQUENCE</scope>
    <source>
        <strain evidence="2">P5626</strain>
    </source>
</reference>
<dbReference type="EMBL" id="SLWA01000001">
    <property type="protein sequence ID" value="TCN60853.1"/>
    <property type="molecule type" value="Genomic_DNA"/>
</dbReference>
<name>A0A4Y7UHP5_9FLAO</name>
<evidence type="ECO:0000313" key="2">
    <source>
        <dbReference type="EMBL" id="TCN60853.1"/>
    </source>
</evidence>
<proteinExistence type="predicted"/>
<protein>
    <recommendedName>
        <fullName evidence="1">HipA-like kinase domain-containing protein</fullName>
    </recommendedName>
</protein>
<evidence type="ECO:0000313" key="3">
    <source>
        <dbReference type="EMBL" id="TEB45983.1"/>
    </source>
</evidence>
<evidence type="ECO:0000313" key="5">
    <source>
        <dbReference type="Proteomes" id="UP000298340"/>
    </source>
</evidence>
<sequence length="262" mass="30713">MHPLSLFSIDNIVPGGSTKPLYITAIDKQQNSNDYVMKLFKHDYVEQNFSVAKEILIVELAKKFGLSVPDYDIIQIDDSNLIPFYNQQEIDKLHKGYKFCSKITGHYAIFNPNSISLNFLKEYEVANIFAFDVLTLNADRGGFRKKSNILINDKDLVIIDHELTLPFINNNIENPNYYNYIMHYQYKQHVLMKFLKNYRTKGLFVEFCEMLKYLNVGSLNHTFDQLSDYNIPYGNKQDILNYLLWAKSKTEFFEKHLNSIIV</sequence>
<dbReference type="EMBL" id="QWDN01000001">
    <property type="protein sequence ID" value="TEB45983.1"/>
    <property type="molecule type" value="Genomic_DNA"/>
</dbReference>
<comment type="caution">
    <text evidence="3">The sequence shown here is derived from an EMBL/GenBank/DDBJ whole genome shotgun (WGS) entry which is preliminary data.</text>
</comment>
<dbReference type="RefSeq" id="WP_132032233.1">
    <property type="nucleotide sequence ID" value="NZ_QWDN01000001.1"/>
</dbReference>
<evidence type="ECO:0000313" key="4">
    <source>
        <dbReference type="Proteomes" id="UP000295270"/>
    </source>
</evidence>
<accession>A0A4Y7UHP5</accession>
<dbReference type="OrthoDB" id="1339734at2"/>
<reference evidence="3 5" key="2">
    <citation type="journal article" date="2018" name="Syst. Appl. Microbiol.">
        <title>Flavobacterium circumlabens sp. nov. and Flavobacterium cupreum sp. nov., two psychrotrophic species isolated from Antarctic environmental samples.</title>
        <authorList>
            <person name="Kralova S."/>
            <person name="Busse H.J."/>
            <person name="Svec P."/>
            <person name="Maslanova I."/>
            <person name="Stankova E."/>
            <person name="Bartak M."/>
            <person name="Sedlacek I."/>
        </authorList>
    </citation>
    <scope>NUCLEOTIDE SEQUENCE [LARGE SCALE GENOMIC DNA]</scope>
    <source>
        <strain evidence="3 5">CCM 8828</strain>
    </source>
</reference>
<dbReference type="Pfam" id="PF20613">
    <property type="entry name" value="HipA_2"/>
    <property type="match status" value="1"/>
</dbReference>
<feature type="domain" description="HipA-like kinase" evidence="1">
    <location>
        <begin position="29"/>
        <end position="165"/>
    </location>
</feature>
<dbReference type="InterPro" id="IPR046748">
    <property type="entry name" value="HipA_2"/>
</dbReference>
<dbReference type="AlphaFoldDB" id="A0A4Y7UHP5"/>
<organism evidence="3 5">
    <name type="scientific">Flavobacterium circumlabens</name>
    <dbReference type="NCBI Taxonomy" id="2133765"/>
    <lineage>
        <taxon>Bacteria</taxon>
        <taxon>Pseudomonadati</taxon>
        <taxon>Bacteroidota</taxon>
        <taxon>Flavobacteriia</taxon>
        <taxon>Flavobacteriales</taxon>
        <taxon>Flavobacteriaceae</taxon>
        <taxon>Flavobacterium</taxon>
    </lineage>
</organism>
<gene>
    <name evidence="3" type="ORF">D0809_03010</name>
    <name evidence="2" type="ORF">EV142_101432</name>
</gene>
<reference evidence="2 4" key="1">
    <citation type="journal article" date="2015" name="Stand. Genomic Sci.">
        <title>Genomic Encyclopedia of Bacterial and Archaeal Type Strains, Phase III: the genomes of soil and plant-associated and newly described type strains.</title>
        <authorList>
            <person name="Whitman W.B."/>
            <person name="Woyke T."/>
            <person name="Klenk H.P."/>
            <person name="Zhou Y."/>
            <person name="Lilburn T.G."/>
            <person name="Beck B.J."/>
            <person name="De Vos P."/>
            <person name="Vandamme P."/>
            <person name="Eisen J.A."/>
            <person name="Garrity G."/>
            <person name="Hugenholtz P."/>
            <person name="Kyrpides N.C."/>
        </authorList>
    </citation>
    <scope>NUCLEOTIDE SEQUENCE [LARGE SCALE GENOMIC DNA]</scope>
    <source>
        <strain evidence="2 4">P5626</strain>
    </source>
</reference>
<dbReference type="Proteomes" id="UP000295270">
    <property type="component" value="Unassembled WGS sequence"/>
</dbReference>